<evidence type="ECO:0000313" key="3">
    <source>
        <dbReference type="EMBL" id="CAI0542892.1"/>
    </source>
</evidence>
<dbReference type="GO" id="GO:0005525">
    <property type="term" value="F:GTP binding"/>
    <property type="evidence" value="ECO:0007669"/>
    <property type="project" value="UniProtKB-KW"/>
</dbReference>
<dbReference type="PANTHER" id="PTHR45782:SF1">
    <property type="entry name" value="DAR GTPASE 2, MITOCHONDRIAL"/>
    <property type="match status" value="1"/>
</dbReference>
<proteinExistence type="predicted"/>
<dbReference type="InterPro" id="IPR027417">
    <property type="entry name" value="P-loop_NTPase"/>
</dbReference>
<dbReference type="GO" id="GO:0005739">
    <property type="term" value="C:mitochondrion"/>
    <property type="evidence" value="ECO:0007669"/>
    <property type="project" value="TreeGrafter"/>
</dbReference>
<accession>A0AAV0QF81</accession>
<dbReference type="PANTHER" id="PTHR45782">
    <property type="entry name" value="MITOCHONDRIAL RIBOSOME-ASSOCIATED GTPASE 1"/>
    <property type="match status" value="1"/>
</dbReference>
<evidence type="ECO:0000256" key="1">
    <source>
        <dbReference type="ARBA" id="ARBA00022741"/>
    </source>
</evidence>
<gene>
    <name evidence="3" type="ORF">LITE_LOCUS42656</name>
</gene>
<evidence type="ECO:0000256" key="2">
    <source>
        <dbReference type="ARBA" id="ARBA00023134"/>
    </source>
</evidence>
<sequence length="311" mass="34624">MTSSIVREIGNAVKKAARNRGKGWYTPHMAAAASAVARRFDLVDAVIEVRDARIPLASEYPLYRQRCPSKPWIIALNKMDLADRSRVNEWSKYFQQRDYISYPVNSHNKDNVKEFLNFLQSQVRALNKDNSGQTRVLMIVGIPNVGKSALANSLHQIGRISALGSIKDCLVGEEVLAQYFLAILTLGSEYKKWTTAGKGCLYSDQKTDDSSGLESAGKGRKHSLTDHTQDFIVHDVRQSLSKAITSYDGDLQNEKELTELIAMQFTALEEAFHIPGGLGDEGRSVVASKVLNLYRTGRLGHYSLDNPAFIE</sequence>
<organism evidence="3 4">
    <name type="scientific">Linum tenue</name>
    <dbReference type="NCBI Taxonomy" id="586396"/>
    <lineage>
        <taxon>Eukaryota</taxon>
        <taxon>Viridiplantae</taxon>
        <taxon>Streptophyta</taxon>
        <taxon>Embryophyta</taxon>
        <taxon>Tracheophyta</taxon>
        <taxon>Spermatophyta</taxon>
        <taxon>Magnoliopsida</taxon>
        <taxon>eudicotyledons</taxon>
        <taxon>Gunneridae</taxon>
        <taxon>Pentapetalae</taxon>
        <taxon>rosids</taxon>
        <taxon>fabids</taxon>
        <taxon>Malpighiales</taxon>
        <taxon>Linaceae</taxon>
        <taxon>Linum</taxon>
    </lineage>
</organism>
<keyword evidence="1" id="KW-0547">Nucleotide-binding</keyword>
<dbReference type="SUPFAM" id="SSF52540">
    <property type="entry name" value="P-loop containing nucleoside triphosphate hydrolases"/>
    <property type="match status" value="1"/>
</dbReference>
<keyword evidence="2" id="KW-0342">GTP-binding</keyword>
<name>A0AAV0QF81_9ROSI</name>
<comment type="caution">
    <text evidence="3">The sequence shown here is derived from an EMBL/GenBank/DDBJ whole genome shotgun (WGS) entry which is preliminary data.</text>
</comment>
<dbReference type="EMBL" id="CAMGYJ010000009">
    <property type="protein sequence ID" value="CAI0542892.1"/>
    <property type="molecule type" value="Genomic_DNA"/>
</dbReference>
<protein>
    <recommendedName>
        <fullName evidence="5">Mitochondrial GTPase 1</fullName>
    </recommendedName>
</protein>
<dbReference type="Gene3D" id="3.40.50.300">
    <property type="entry name" value="P-loop containing nucleotide triphosphate hydrolases"/>
    <property type="match status" value="1"/>
</dbReference>
<evidence type="ECO:0008006" key="5">
    <source>
        <dbReference type="Google" id="ProtNLM"/>
    </source>
</evidence>
<dbReference type="Proteomes" id="UP001154282">
    <property type="component" value="Unassembled WGS sequence"/>
</dbReference>
<evidence type="ECO:0000313" key="4">
    <source>
        <dbReference type="Proteomes" id="UP001154282"/>
    </source>
</evidence>
<reference evidence="3" key="1">
    <citation type="submission" date="2022-08" db="EMBL/GenBank/DDBJ databases">
        <authorList>
            <person name="Gutierrez-Valencia J."/>
        </authorList>
    </citation>
    <scope>NUCLEOTIDE SEQUENCE</scope>
</reference>
<keyword evidence="4" id="KW-1185">Reference proteome</keyword>
<dbReference type="AlphaFoldDB" id="A0AAV0QF81"/>
<dbReference type="GO" id="GO:0032543">
    <property type="term" value="P:mitochondrial translation"/>
    <property type="evidence" value="ECO:0007669"/>
    <property type="project" value="TreeGrafter"/>
</dbReference>
<dbReference type="GO" id="GO:0003924">
    <property type="term" value="F:GTPase activity"/>
    <property type="evidence" value="ECO:0007669"/>
    <property type="project" value="TreeGrafter"/>
</dbReference>